<dbReference type="InterPro" id="IPR039255">
    <property type="entry name" value="YceD_bac"/>
</dbReference>
<evidence type="ECO:0000256" key="1">
    <source>
        <dbReference type="ARBA" id="ARBA00002868"/>
    </source>
</evidence>
<dbReference type="GO" id="GO:0005829">
    <property type="term" value="C:cytosol"/>
    <property type="evidence" value="ECO:0007669"/>
    <property type="project" value="TreeGrafter"/>
</dbReference>
<dbReference type="PANTHER" id="PTHR38099:SF1">
    <property type="entry name" value="LARGE RIBOSOMAL RNA SUBUNIT ACCUMULATION PROTEIN YCED"/>
    <property type="match status" value="1"/>
</dbReference>
<dbReference type="Pfam" id="PF02620">
    <property type="entry name" value="YceD"/>
    <property type="match status" value="1"/>
</dbReference>
<evidence type="ECO:0000256" key="2">
    <source>
        <dbReference type="ARBA" id="ARBA00010740"/>
    </source>
</evidence>
<evidence type="ECO:0000313" key="7">
    <source>
        <dbReference type="EMBL" id="RRJ84699.1"/>
    </source>
</evidence>
<evidence type="ECO:0000256" key="5">
    <source>
        <dbReference type="ARBA" id="ARBA00031841"/>
    </source>
</evidence>
<comment type="caution">
    <text evidence="7">The sequence shown here is derived from an EMBL/GenBank/DDBJ whole genome shotgun (WGS) entry which is preliminary data.</text>
</comment>
<organism evidence="7 8">
    <name type="scientific">Aestuariirhabdus litorea</name>
    <dbReference type="NCBI Taxonomy" id="2528527"/>
    <lineage>
        <taxon>Bacteria</taxon>
        <taxon>Pseudomonadati</taxon>
        <taxon>Pseudomonadota</taxon>
        <taxon>Gammaproteobacteria</taxon>
        <taxon>Oceanospirillales</taxon>
        <taxon>Aestuariirhabdaceae</taxon>
        <taxon>Aestuariirhabdus</taxon>
    </lineage>
</organism>
<feature type="region of interest" description="Disordered" evidence="6">
    <location>
        <begin position="141"/>
        <end position="175"/>
    </location>
</feature>
<evidence type="ECO:0000256" key="3">
    <source>
        <dbReference type="ARBA" id="ARBA00015716"/>
    </source>
</evidence>
<dbReference type="EMBL" id="QWEZ01000001">
    <property type="protein sequence ID" value="RRJ84699.1"/>
    <property type="molecule type" value="Genomic_DNA"/>
</dbReference>
<reference evidence="7 8" key="2">
    <citation type="submission" date="2018-12" db="EMBL/GenBank/DDBJ databases">
        <title>Simiduia agarivorans gen. nov., sp. nov., a marine, agarolytic bacterium isolated from shallow coastal water from Keelung, Taiwan.</title>
        <authorList>
            <person name="Shieh W.Y."/>
        </authorList>
    </citation>
    <scope>NUCLEOTIDE SEQUENCE [LARGE SCALE GENOMIC DNA]</scope>
    <source>
        <strain evidence="7 8">GTF-13</strain>
    </source>
</reference>
<dbReference type="PANTHER" id="PTHR38099">
    <property type="entry name" value="LARGE RIBOSOMAL RNA SUBUNIT ACCUMULATION PROTEIN YCED"/>
    <property type="match status" value="1"/>
</dbReference>
<dbReference type="GO" id="GO:0042254">
    <property type="term" value="P:ribosome biogenesis"/>
    <property type="evidence" value="ECO:0007669"/>
    <property type="project" value="UniProtKB-KW"/>
</dbReference>
<keyword evidence="8" id="KW-1185">Reference proteome</keyword>
<gene>
    <name evidence="7" type="ORF">D0544_06245</name>
</gene>
<proteinExistence type="inferred from homology"/>
<evidence type="ECO:0000256" key="6">
    <source>
        <dbReference type="SAM" id="MobiDB-lite"/>
    </source>
</evidence>
<comment type="similarity">
    <text evidence="2">Belongs to the DUF177 domain family.</text>
</comment>
<protein>
    <recommendedName>
        <fullName evidence="3">Large ribosomal RNA subunit accumulation protein YceD</fullName>
    </recommendedName>
    <alternativeName>
        <fullName evidence="5">23S rRNA accumulation protein YceD</fullName>
    </alternativeName>
</protein>
<dbReference type="InterPro" id="IPR003772">
    <property type="entry name" value="YceD"/>
</dbReference>
<accession>A0A3P3VT99</accession>
<name>A0A3P3VT99_9GAMM</name>
<sequence>MLTETLPKRIDPRKLARKGVKMSGTIKLGELQRLQDYLAESEGAITASLDFYRDDQGFFVIDAKMSAPVVMICQRCLEAVNLNVEGECQLAVVWSEEDAKALPKHYEPVVVGEEELETASLLEEELILALPLVPYHREDECKSRKGYSTGEFADEAEESGKPNPFSVLANLKSDN</sequence>
<comment type="function">
    <text evidence="1">Plays a role in synthesis, processing and/or stability of 23S rRNA.</text>
</comment>
<evidence type="ECO:0000313" key="8">
    <source>
        <dbReference type="Proteomes" id="UP000280792"/>
    </source>
</evidence>
<evidence type="ECO:0000256" key="4">
    <source>
        <dbReference type="ARBA" id="ARBA00022517"/>
    </source>
</evidence>
<dbReference type="AlphaFoldDB" id="A0A3P3VT99"/>
<reference evidence="7 8" key="1">
    <citation type="submission" date="2018-08" db="EMBL/GenBank/DDBJ databases">
        <authorList>
            <person name="Khan S.A."/>
        </authorList>
    </citation>
    <scope>NUCLEOTIDE SEQUENCE [LARGE SCALE GENOMIC DNA]</scope>
    <source>
        <strain evidence="7 8">GTF-13</strain>
    </source>
</reference>
<keyword evidence="4" id="KW-0690">Ribosome biogenesis</keyword>
<dbReference type="Proteomes" id="UP000280792">
    <property type="component" value="Unassembled WGS sequence"/>
</dbReference>